<dbReference type="AlphaFoldDB" id="A0A2S6NHP3"/>
<evidence type="ECO:0000313" key="3">
    <source>
        <dbReference type="EMBL" id="PPQ34146.1"/>
    </source>
</evidence>
<feature type="compositionally biased region" description="Polar residues" evidence="1">
    <location>
        <begin position="92"/>
        <end position="107"/>
    </location>
</feature>
<feature type="compositionally biased region" description="Low complexity" evidence="1">
    <location>
        <begin position="50"/>
        <end position="64"/>
    </location>
</feature>
<evidence type="ECO:0000256" key="2">
    <source>
        <dbReference type="SAM" id="Phobius"/>
    </source>
</evidence>
<keyword evidence="2" id="KW-0812">Transmembrane</keyword>
<reference evidence="3 4" key="1">
    <citation type="journal article" date="2018" name="Arch. Microbiol.">
        <title>New insights into the metabolic potential of the phototrophic purple bacterium Rhodopila globiformis DSM 161(T) from its draft genome sequence and evidence for a vanadium-dependent nitrogenase.</title>
        <authorList>
            <person name="Imhoff J.F."/>
            <person name="Rahn T."/>
            <person name="Kunzel S."/>
            <person name="Neulinger S.C."/>
        </authorList>
    </citation>
    <scope>NUCLEOTIDE SEQUENCE [LARGE SCALE GENOMIC DNA]</scope>
    <source>
        <strain evidence="3 4">DSM 161</strain>
    </source>
</reference>
<dbReference type="Proteomes" id="UP000239724">
    <property type="component" value="Unassembled WGS sequence"/>
</dbReference>
<comment type="caution">
    <text evidence="3">The sequence shown here is derived from an EMBL/GenBank/DDBJ whole genome shotgun (WGS) entry which is preliminary data.</text>
</comment>
<name>A0A2S6NHP3_RHOGL</name>
<evidence type="ECO:0000313" key="4">
    <source>
        <dbReference type="Proteomes" id="UP000239724"/>
    </source>
</evidence>
<protein>
    <submittedName>
        <fullName evidence="3">Uncharacterized protein</fullName>
    </submittedName>
</protein>
<organism evidence="3 4">
    <name type="scientific">Rhodopila globiformis</name>
    <name type="common">Rhodopseudomonas globiformis</name>
    <dbReference type="NCBI Taxonomy" id="1071"/>
    <lineage>
        <taxon>Bacteria</taxon>
        <taxon>Pseudomonadati</taxon>
        <taxon>Pseudomonadota</taxon>
        <taxon>Alphaproteobacteria</taxon>
        <taxon>Acetobacterales</taxon>
        <taxon>Acetobacteraceae</taxon>
        <taxon>Rhodopila</taxon>
    </lineage>
</organism>
<keyword evidence="2" id="KW-0472">Membrane</keyword>
<keyword evidence="2" id="KW-1133">Transmembrane helix</keyword>
<keyword evidence="4" id="KW-1185">Reference proteome</keyword>
<sequence length="130" mass="13495">MDPPPARLLETRRRRPLIKGVAIAGLAFVAFVVGQKTAPRQNVLMMAGNASVPPASAAPSPAVPRYEQAFPSRALTPEPSQPLPAGGPATDQVPQAFTQQLQQRPTITPSPGSPPPSAVSSGAKPFGLED</sequence>
<evidence type="ECO:0000256" key="1">
    <source>
        <dbReference type="SAM" id="MobiDB-lite"/>
    </source>
</evidence>
<dbReference type="RefSeq" id="WP_104519134.1">
    <property type="nucleotide sequence ID" value="NZ_NHRY01000128.1"/>
</dbReference>
<accession>A0A2S6NHP3</accession>
<proteinExistence type="predicted"/>
<dbReference type="EMBL" id="NHRY01000128">
    <property type="protein sequence ID" value="PPQ34146.1"/>
    <property type="molecule type" value="Genomic_DNA"/>
</dbReference>
<gene>
    <name evidence="3" type="ORF">CCS01_12250</name>
</gene>
<feature type="region of interest" description="Disordered" evidence="1">
    <location>
        <begin position="50"/>
        <end position="130"/>
    </location>
</feature>
<feature type="transmembrane region" description="Helical" evidence="2">
    <location>
        <begin position="17"/>
        <end position="34"/>
    </location>
</feature>